<dbReference type="FunFam" id="1.50.40.10:FF:000016">
    <property type="entry name" value="Solute carrier family 25 member 23"/>
    <property type="match status" value="1"/>
</dbReference>
<keyword evidence="3 13" id="KW-0813">Transport</keyword>
<name>A0A0D2NM10_9CHLO</name>
<keyword evidence="11 12" id="KW-0472">Membrane</keyword>
<keyword evidence="8" id="KW-0106">Calcium</keyword>
<evidence type="ECO:0000256" key="9">
    <source>
        <dbReference type="ARBA" id="ARBA00022989"/>
    </source>
</evidence>
<dbReference type="OrthoDB" id="270584at2759"/>
<dbReference type="GO" id="GO:0046872">
    <property type="term" value="F:metal ion binding"/>
    <property type="evidence" value="ECO:0007669"/>
    <property type="project" value="UniProtKB-KW"/>
</dbReference>
<evidence type="ECO:0000256" key="3">
    <source>
        <dbReference type="ARBA" id="ARBA00022448"/>
    </source>
</evidence>
<dbReference type="KEGG" id="mng:MNEG_2282"/>
<evidence type="ECO:0000256" key="6">
    <source>
        <dbReference type="ARBA" id="ARBA00022737"/>
    </source>
</evidence>
<dbReference type="Proteomes" id="UP000054498">
    <property type="component" value="Unassembled WGS sequence"/>
</dbReference>
<dbReference type="AlphaFoldDB" id="A0A0D2NM10"/>
<dbReference type="PANTHER" id="PTHR24089">
    <property type="entry name" value="SOLUTE CARRIER FAMILY 25"/>
    <property type="match status" value="1"/>
</dbReference>
<keyword evidence="15" id="KW-1185">Reference proteome</keyword>
<reference evidence="14 15" key="1">
    <citation type="journal article" date="2013" name="BMC Genomics">
        <title>Reconstruction of the lipid metabolism for the microalga Monoraphidium neglectum from its genome sequence reveals characteristics suitable for biofuel production.</title>
        <authorList>
            <person name="Bogen C."/>
            <person name="Al-Dilaimi A."/>
            <person name="Albersmeier A."/>
            <person name="Wichmann J."/>
            <person name="Grundmann M."/>
            <person name="Rupp O."/>
            <person name="Lauersen K.J."/>
            <person name="Blifernez-Klassen O."/>
            <person name="Kalinowski J."/>
            <person name="Goesmann A."/>
            <person name="Mussgnug J.H."/>
            <person name="Kruse O."/>
        </authorList>
    </citation>
    <scope>NUCLEOTIDE SEQUENCE [LARGE SCALE GENOMIC DNA]</scope>
    <source>
        <strain evidence="14 15">SAG 48.87</strain>
    </source>
</reference>
<feature type="repeat" description="Solcar" evidence="12">
    <location>
        <begin position="192"/>
        <end position="278"/>
    </location>
</feature>
<dbReference type="Pfam" id="PF00153">
    <property type="entry name" value="Mito_carr"/>
    <property type="match status" value="3"/>
</dbReference>
<keyword evidence="10" id="KW-0496">Mitochondrion</keyword>
<evidence type="ECO:0000256" key="8">
    <source>
        <dbReference type="ARBA" id="ARBA00022837"/>
    </source>
</evidence>
<evidence type="ECO:0000256" key="7">
    <source>
        <dbReference type="ARBA" id="ARBA00022792"/>
    </source>
</evidence>
<proteinExistence type="inferred from homology"/>
<dbReference type="PROSITE" id="PS50920">
    <property type="entry name" value="SOLCAR"/>
    <property type="match status" value="3"/>
</dbReference>
<keyword evidence="7" id="KW-0999">Mitochondrion inner membrane</keyword>
<dbReference type="InterPro" id="IPR002067">
    <property type="entry name" value="MCP"/>
</dbReference>
<feature type="repeat" description="Solcar" evidence="12">
    <location>
        <begin position="6"/>
        <end position="90"/>
    </location>
</feature>
<keyword evidence="4 12" id="KW-0812">Transmembrane</keyword>
<protein>
    <submittedName>
        <fullName evidence="14">Calcium-binding carrier protein SCaMC-1</fullName>
    </submittedName>
</protein>
<dbReference type="PRINTS" id="PR00926">
    <property type="entry name" value="MITOCARRIER"/>
</dbReference>
<comment type="subcellular location">
    <subcellularLocation>
        <location evidence="1">Mitochondrion inner membrane</location>
        <topology evidence="1">Multi-pass membrane protein</topology>
    </subcellularLocation>
</comment>
<dbReference type="Gene3D" id="1.50.40.10">
    <property type="entry name" value="Mitochondrial carrier domain"/>
    <property type="match status" value="1"/>
</dbReference>
<evidence type="ECO:0000313" key="14">
    <source>
        <dbReference type="EMBL" id="KIZ05671.1"/>
    </source>
</evidence>
<comment type="similarity">
    <text evidence="2 13">Belongs to the mitochondrial carrier (TC 2.A.29) family.</text>
</comment>
<dbReference type="InterPro" id="IPR018108">
    <property type="entry name" value="MCP_transmembrane"/>
</dbReference>
<evidence type="ECO:0000256" key="10">
    <source>
        <dbReference type="ARBA" id="ARBA00023128"/>
    </source>
</evidence>
<evidence type="ECO:0000256" key="1">
    <source>
        <dbReference type="ARBA" id="ARBA00004448"/>
    </source>
</evidence>
<evidence type="ECO:0000256" key="4">
    <source>
        <dbReference type="ARBA" id="ARBA00022692"/>
    </source>
</evidence>
<evidence type="ECO:0000313" key="15">
    <source>
        <dbReference type="Proteomes" id="UP000054498"/>
    </source>
</evidence>
<evidence type="ECO:0000256" key="12">
    <source>
        <dbReference type="PROSITE-ProRule" id="PRU00282"/>
    </source>
</evidence>
<dbReference type="GO" id="GO:0055085">
    <property type="term" value="P:transmembrane transport"/>
    <property type="evidence" value="ECO:0007669"/>
    <property type="project" value="InterPro"/>
</dbReference>
<organism evidence="14 15">
    <name type="scientific">Monoraphidium neglectum</name>
    <dbReference type="NCBI Taxonomy" id="145388"/>
    <lineage>
        <taxon>Eukaryota</taxon>
        <taxon>Viridiplantae</taxon>
        <taxon>Chlorophyta</taxon>
        <taxon>core chlorophytes</taxon>
        <taxon>Chlorophyceae</taxon>
        <taxon>CS clade</taxon>
        <taxon>Sphaeropleales</taxon>
        <taxon>Selenastraceae</taxon>
        <taxon>Monoraphidium</taxon>
    </lineage>
</organism>
<sequence length="278" mass="30404">MTEDKWRAAKFVFAGGLAGAVSRTATAPVDRLKMLLQVQESQHLTLRQGLKIMASEGSLRAYFKGNGTNALKIAPETSIKLTLNDWLKHHIGKDHRDISPWERVACGGLSGAVGQGLVYPLDTVRTRLAVCHTDEYAGIWQTAVRLARNEGFAAFYRGLVPSMCGILPYAGTDIALFEILNEHLHDRYGGEPPHLAIIGAGMVSSVFAQFVSYPLALVRTRLQAQGVGGNPIKYSGMLDVFSQTMRNEGVRGLYKARGRISWYVFEQTKLALGVNPGS</sequence>
<feature type="repeat" description="Solcar" evidence="12">
    <location>
        <begin position="102"/>
        <end position="183"/>
    </location>
</feature>
<dbReference type="GeneID" id="25735160"/>
<evidence type="ECO:0000256" key="11">
    <source>
        <dbReference type="ARBA" id="ARBA00023136"/>
    </source>
</evidence>
<accession>A0A0D2NM10</accession>
<keyword evidence="9" id="KW-1133">Transmembrane helix</keyword>
<keyword evidence="6" id="KW-0677">Repeat</keyword>
<dbReference type="GO" id="GO:0005743">
    <property type="term" value="C:mitochondrial inner membrane"/>
    <property type="evidence" value="ECO:0007669"/>
    <property type="project" value="UniProtKB-SubCell"/>
</dbReference>
<evidence type="ECO:0000256" key="5">
    <source>
        <dbReference type="ARBA" id="ARBA00022723"/>
    </source>
</evidence>
<dbReference type="InterPro" id="IPR023395">
    <property type="entry name" value="MCP_dom_sf"/>
</dbReference>
<dbReference type="EMBL" id="KK100472">
    <property type="protein sequence ID" value="KIZ05671.1"/>
    <property type="molecule type" value="Genomic_DNA"/>
</dbReference>
<evidence type="ECO:0000256" key="13">
    <source>
        <dbReference type="RuleBase" id="RU000488"/>
    </source>
</evidence>
<keyword evidence="5" id="KW-0479">Metal-binding</keyword>
<dbReference type="RefSeq" id="XP_013904690.1">
    <property type="nucleotide sequence ID" value="XM_014049236.1"/>
</dbReference>
<dbReference type="STRING" id="145388.A0A0D2NM10"/>
<evidence type="ECO:0000256" key="2">
    <source>
        <dbReference type="ARBA" id="ARBA00006375"/>
    </source>
</evidence>
<gene>
    <name evidence="14" type="ORF">MNEG_2282</name>
</gene>
<dbReference type="SUPFAM" id="SSF103506">
    <property type="entry name" value="Mitochondrial carrier"/>
    <property type="match status" value="1"/>
</dbReference>